<gene>
    <name evidence="6" type="ORF">R3P38DRAFT_2786624</name>
</gene>
<dbReference type="Gene3D" id="2.40.30.10">
    <property type="entry name" value="Translation factors"/>
    <property type="match status" value="1"/>
</dbReference>
<keyword evidence="2" id="KW-0689">Ribosomal protein</keyword>
<dbReference type="InterPro" id="IPR045077">
    <property type="entry name" value="L3_arc_euk"/>
</dbReference>
<organism evidence="6 7">
    <name type="scientific">Favolaschia claudopus</name>
    <dbReference type="NCBI Taxonomy" id="2862362"/>
    <lineage>
        <taxon>Eukaryota</taxon>
        <taxon>Fungi</taxon>
        <taxon>Dikarya</taxon>
        <taxon>Basidiomycota</taxon>
        <taxon>Agaricomycotina</taxon>
        <taxon>Agaricomycetes</taxon>
        <taxon>Agaricomycetidae</taxon>
        <taxon>Agaricales</taxon>
        <taxon>Marasmiineae</taxon>
        <taxon>Mycenaceae</taxon>
        <taxon>Favolaschia</taxon>
    </lineage>
</organism>
<keyword evidence="3" id="KW-0687">Ribonucleoprotein</keyword>
<dbReference type="PANTHER" id="PTHR11363:SF5">
    <property type="entry name" value="LARGE RIBOSOMAL SUBUNIT PROTEIN UL3"/>
    <property type="match status" value="1"/>
</dbReference>
<dbReference type="AlphaFoldDB" id="A0AAW0ARM7"/>
<reference evidence="6 7" key="1">
    <citation type="journal article" date="2024" name="J Genomics">
        <title>Draft genome sequencing and assembly of Favolaschia claudopus CIRM-BRFM 2984 isolated from oak limbs.</title>
        <authorList>
            <person name="Navarro D."/>
            <person name="Drula E."/>
            <person name="Chaduli D."/>
            <person name="Cazenave R."/>
            <person name="Ahrendt S."/>
            <person name="Wang J."/>
            <person name="Lipzen A."/>
            <person name="Daum C."/>
            <person name="Barry K."/>
            <person name="Grigoriev I.V."/>
            <person name="Favel A."/>
            <person name="Rosso M.N."/>
            <person name="Martin F."/>
        </authorList>
    </citation>
    <scope>NUCLEOTIDE SEQUENCE [LARGE SCALE GENOMIC DNA]</scope>
    <source>
        <strain evidence="6 7">CIRM-BRFM 2984</strain>
    </source>
</reference>
<protein>
    <recommendedName>
        <fullName evidence="5">Integrase core domain-containing protein</fullName>
    </recommendedName>
</protein>
<dbReference type="EMBL" id="JAWWNJ010000053">
    <property type="protein sequence ID" value="KAK7015686.1"/>
    <property type="molecule type" value="Genomic_DNA"/>
</dbReference>
<comment type="similarity">
    <text evidence="1">Belongs to the universal ribosomal protein uL3 family.</text>
</comment>
<comment type="caution">
    <text evidence="6">The sequence shown here is derived from an EMBL/GenBank/DDBJ whole genome shotgun (WGS) entry which is preliminary data.</text>
</comment>
<feature type="region of interest" description="Disordered" evidence="4">
    <location>
        <begin position="311"/>
        <end position="400"/>
    </location>
</feature>
<evidence type="ECO:0000256" key="4">
    <source>
        <dbReference type="SAM" id="MobiDB-lite"/>
    </source>
</evidence>
<name>A0AAW0ARM7_9AGAR</name>
<dbReference type="SUPFAM" id="SSF50447">
    <property type="entry name" value="Translation proteins"/>
    <property type="match status" value="1"/>
</dbReference>
<accession>A0AAW0ARM7</accession>
<feature type="compositionally biased region" description="Polar residues" evidence="4">
    <location>
        <begin position="335"/>
        <end position="354"/>
    </location>
</feature>
<evidence type="ECO:0000256" key="1">
    <source>
        <dbReference type="ARBA" id="ARBA00006540"/>
    </source>
</evidence>
<dbReference type="GO" id="GO:0003735">
    <property type="term" value="F:structural constituent of ribosome"/>
    <property type="evidence" value="ECO:0007669"/>
    <property type="project" value="InterPro"/>
</dbReference>
<dbReference type="Pfam" id="PF24764">
    <property type="entry name" value="rva_4"/>
    <property type="match status" value="1"/>
</dbReference>
<evidence type="ECO:0000313" key="6">
    <source>
        <dbReference type="EMBL" id="KAK7015686.1"/>
    </source>
</evidence>
<evidence type="ECO:0000259" key="5">
    <source>
        <dbReference type="Pfam" id="PF24764"/>
    </source>
</evidence>
<proteinExistence type="inferred from homology"/>
<evidence type="ECO:0000256" key="2">
    <source>
        <dbReference type="ARBA" id="ARBA00022980"/>
    </source>
</evidence>
<evidence type="ECO:0000313" key="7">
    <source>
        <dbReference type="Proteomes" id="UP001362999"/>
    </source>
</evidence>
<keyword evidence="7" id="KW-1185">Reference proteome</keyword>
<feature type="compositionally biased region" description="Basic and acidic residues" evidence="4">
    <location>
        <begin position="313"/>
        <end position="332"/>
    </location>
</feature>
<dbReference type="InterPro" id="IPR058913">
    <property type="entry name" value="Integrase_dom_put"/>
</dbReference>
<dbReference type="GO" id="GO:0003723">
    <property type="term" value="F:RNA binding"/>
    <property type="evidence" value="ECO:0007669"/>
    <property type="project" value="TreeGrafter"/>
</dbReference>
<dbReference type="InterPro" id="IPR009000">
    <property type="entry name" value="Transl_B-barrel_sf"/>
</dbReference>
<dbReference type="GO" id="GO:0006412">
    <property type="term" value="P:translation"/>
    <property type="evidence" value="ECO:0007669"/>
    <property type="project" value="InterPro"/>
</dbReference>
<sequence>MFRVFLQQQSRSDTKKEALEAVTIVETPASHCCRWCCWLRRDSLWPAHPRRCLGIHLSDEVERRFYKNRYRSKKKTFARYAKNLASSHTQIRKTDLSQKTAHHRTELNKKIYRIGLASDDANALTESDVTKKFITSMGGFPHYGIVSQRYLTTKKWRETVDVHGRAICAALIHFRSLVHREFYDPPEFINIRRILRTRANIFPVNAQITSIGKEASENDRLEVLRLNIFDDHPDLFAGLLMEDFALDSKGTFSEDGLLRVGEHGLEGFMAMVDTILDVLPIAHESYYPLLKLFGDLCQQLGNRMSNYNKNYAKKKEAGDKDKKAQDTGERKPKSGYSTRSGRGSQESDSASSDYESVHEFKPNPKPRKRPAPRPAPRPAHSGTPLYKKRKTEPKPPPKTFYSTFAQLEQAASDLEFTYLLQSAVNSFPHPIPERRKSWKEDFEHIKDDKKCWRRVTMIVSRRTLYYHLNHNGLSTARQISLNHPLAGSAIVMRHLEGLNIHDSLWRVDAVGVIVREESTRFMDGNEKLRPWGFYVHGCVDGHSRLIVYLVCCNNKRSATVEALWMAAVAKFGWPSRGRGDFGKENNGVERRMIQHWGDEERITRRTWLSVGRAMPTRREHNATGEDG</sequence>
<dbReference type="PANTHER" id="PTHR11363">
    <property type="entry name" value="60S RIBOSOMAL PROTEIN L3-RELATED"/>
    <property type="match status" value="1"/>
</dbReference>
<dbReference type="InterPro" id="IPR000597">
    <property type="entry name" value="Ribosomal_uL3"/>
</dbReference>
<evidence type="ECO:0000256" key="3">
    <source>
        <dbReference type="ARBA" id="ARBA00023274"/>
    </source>
</evidence>
<dbReference type="Proteomes" id="UP001362999">
    <property type="component" value="Unassembled WGS sequence"/>
</dbReference>
<dbReference type="GO" id="GO:0022625">
    <property type="term" value="C:cytosolic large ribosomal subunit"/>
    <property type="evidence" value="ECO:0007669"/>
    <property type="project" value="TreeGrafter"/>
</dbReference>
<dbReference type="Pfam" id="PF00297">
    <property type="entry name" value="Ribosomal_L3"/>
    <property type="match status" value="2"/>
</dbReference>
<feature type="domain" description="Integrase core" evidence="5">
    <location>
        <begin position="520"/>
        <end position="599"/>
    </location>
</feature>